<feature type="domain" description="Glycosyltransferase subfamily 4-like N-terminal" evidence="5">
    <location>
        <begin position="54"/>
        <end position="173"/>
    </location>
</feature>
<name>A0A848KWD0_9ACTN</name>
<accession>A0A848KWD0</accession>
<dbReference type="CDD" id="cd03801">
    <property type="entry name" value="GT4_PimA-like"/>
    <property type="match status" value="1"/>
</dbReference>
<evidence type="ECO:0000259" key="4">
    <source>
        <dbReference type="Pfam" id="PF00534"/>
    </source>
</evidence>
<protein>
    <submittedName>
        <fullName evidence="6">Glycosyltransferase family 4 protein</fullName>
    </submittedName>
</protein>
<dbReference type="PANTHER" id="PTHR12526:SF640">
    <property type="entry name" value="COLANIC ACID BIOSYNTHESIS GLYCOSYLTRANSFERASE WCAL-RELATED"/>
    <property type="match status" value="1"/>
</dbReference>
<dbReference type="Proteomes" id="UP000550729">
    <property type="component" value="Unassembled WGS sequence"/>
</dbReference>
<dbReference type="Gene3D" id="3.40.50.2000">
    <property type="entry name" value="Glycogen Phosphorylase B"/>
    <property type="match status" value="2"/>
</dbReference>
<dbReference type="AlphaFoldDB" id="A0A848KWD0"/>
<keyword evidence="7" id="KW-1185">Reference proteome</keyword>
<dbReference type="PANTHER" id="PTHR12526">
    <property type="entry name" value="GLYCOSYLTRANSFERASE"/>
    <property type="match status" value="1"/>
</dbReference>
<dbReference type="Pfam" id="PF00534">
    <property type="entry name" value="Glycos_transf_1"/>
    <property type="match status" value="1"/>
</dbReference>
<feature type="domain" description="Glycosyl transferase family 1" evidence="4">
    <location>
        <begin position="194"/>
        <end position="338"/>
    </location>
</feature>
<evidence type="ECO:0000256" key="1">
    <source>
        <dbReference type="ARBA" id="ARBA00009481"/>
    </source>
</evidence>
<dbReference type="RefSeq" id="WP_170195403.1">
    <property type="nucleotide sequence ID" value="NZ_JABBNB010000017.1"/>
</dbReference>
<organism evidence="6 7">
    <name type="scientific">Gordonia asplenii</name>
    <dbReference type="NCBI Taxonomy" id="2725283"/>
    <lineage>
        <taxon>Bacteria</taxon>
        <taxon>Bacillati</taxon>
        <taxon>Actinomycetota</taxon>
        <taxon>Actinomycetes</taxon>
        <taxon>Mycobacteriales</taxon>
        <taxon>Gordoniaceae</taxon>
        <taxon>Gordonia</taxon>
    </lineage>
</organism>
<evidence type="ECO:0000313" key="7">
    <source>
        <dbReference type="Proteomes" id="UP000550729"/>
    </source>
</evidence>
<comment type="similarity">
    <text evidence="1">Belongs to the glycosyltransferase group 1 family. Glycosyltransferase 4 subfamily.</text>
</comment>
<dbReference type="Pfam" id="PF13579">
    <property type="entry name" value="Glyco_trans_4_4"/>
    <property type="match status" value="1"/>
</dbReference>
<comment type="caution">
    <text evidence="6">The sequence shown here is derived from an EMBL/GenBank/DDBJ whole genome shotgun (WGS) entry which is preliminary data.</text>
</comment>
<evidence type="ECO:0000256" key="2">
    <source>
        <dbReference type="ARBA" id="ARBA00022676"/>
    </source>
</evidence>
<evidence type="ECO:0000313" key="6">
    <source>
        <dbReference type="EMBL" id="NMO02900.1"/>
    </source>
</evidence>
<sequence>MTSTTVARPLRILAVGPGPASPVSRGGMATVMTEMIELGESPSAPVKFTVVATYLDLPRFRKRINGVVGMLRSTCYVAAGRADLLHIHLSHGGSIFRKSMPIFMARLRGVPVVIHAHSYNFAAWYRGTGRPMRSAVRAVLRGADRWLILGNDLAVEYTEVLDLDPKRVQVLHNPAPAPSVTAPDPHGPVVGVGLGRLGQRKGTYDIIDAVRRLDEQTRARIHIVLAGDDEVEQARAAAADLDCVEIRDWIGPDERDELLSRATFFLLPSYDEGLPMALLEALAAGLVPIVTPVGAIADVVTSGNNGYLVTPGDTAAIADAIAEIVADPAHTAHLSAAAAATADDFSLENWHAELLKVWTEVLAER</sequence>
<reference evidence="6 7" key="1">
    <citation type="submission" date="2020-04" db="EMBL/GenBank/DDBJ databases">
        <title>Gordonia sp. nov. TBRC 11910.</title>
        <authorList>
            <person name="Suriyachadkun C."/>
        </authorList>
    </citation>
    <scope>NUCLEOTIDE SEQUENCE [LARGE SCALE GENOMIC DNA]</scope>
    <source>
        <strain evidence="6 7">TBRC 11910</strain>
    </source>
</reference>
<dbReference type="GO" id="GO:0016757">
    <property type="term" value="F:glycosyltransferase activity"/>
    <property type="evidence" value="ECO:0007669"/>
    <property type="project" value="UniProtKB-KW"/>
</dbReference>
<proteinExistence type="inferred from homology"/>
<dbReference type="InterPro" id="IPR028098">
    <property type="entry name" value="Glyco_trans_4-like_N"/>
</dbReference>
<evidence type="ECO:0000259" key="5">
    <source>
        <dbReference type="Pfam" id="PF13579"/>
    </source>
</evidence>
<evidence type="ECO:0000256" key="3">
    <source>
        <dbReference type="ARBA" id="ARBA00022679"/>
    </source>
</evidence>
<keyword evidence="2" id="KW-0328">Glycosyltransferase</keyword>
<dbReference type="SUPFAM" id="SSF53756">
    <property type="entry name" value="UDP-Glycosyltransferase/glycogen phosphorylase"/>
    <property type="match status" value="1"/>
</dbReference>
<keyword evidence="3 6" id="KW-0808">Transferase</keyword>
<dbReference type="EMBL" id="JABBNB010000017">
    <property type="protein sequence ID" value="NMO02900.1"/>
    <property type="molecule type" value="Genomic_DNA"/>
</dbReference>
<dbReference type="InterPro" id="IPR001296">
    <property type="entry name" value="Glyco_trans_1"/>
</dbReference>
<gene>
    <name evidence="6" type="ORF">HH308_16935</name>
</gene>